<dbReference type="GO" id="GO:0015074">
    <property type="term" value="P:DNA integration"/>
    <property type="evidence" value="ECO:0007669"/>
    <property type="project" value="UniProtKB-KW"/>
</dbReference>
<evidence type="ECO:0000256" key="8">
    <source>
        <dbReference type="ARBA" id="ARBA00023306"/>
    </source>
</evidence>
<dbReference type="PROSITE" id="PS51898">
    <property type="entry name" value="TYR_RECOMBINASE"/>
    <property type="match status" value="1"/>
</dbReference>
<dbReference type="GO" id="GO:0007059">
    <property type="term" value="P:chromosome segregation"/>
    <property type="evidence" value="ECO:0007669"/>
    <property type="project" value="UniProtKB-KW"/>
</dbReference>
<dbReference type="EMBL" id="VSSQ01000353">
    <property type="protein sequence ID" value="MPL92280.1"/>
    <property type="molecule type" value="Genomic_DNA"/>
</dbReference>
<gene>
    <name evidence="11" type="primary">xerC_39</name>
    <name evidence="11" type="ORF">SDC9_38378</name>
</gene>
<evidence type="ECO:0000256" key="7">
    <source>
        <dbReference type="ARBA" id="ARBA00023172"/>
    </source>
</evidence>
<dbReference type="Gene3D" id="1.10.443.10">
    <property type="entry name" value="Intergrase catalytic core"/>
    <property type="match status" value="1"/>
</dbReference>
<evidence type="ECO:0000256" key="4">
    <source>
        <dbReference type="ARBA" id="ARBA00022829"/>
    </source>
</evidence>
<dbReference type="InterPro" id="IPR010998">
    <property type="entry name" value="Integrase_recombinase_N"/>
</dbReference>
<dbReference type="AlphaFoldDB" id="A0A644VM85"/>
<name>A0A644VM85_9ZZZZ</name>
<evidence type="ECO:0000256" key="1">
    <source>
        <dbReference type="ARBA" id="ARBA00004496"/>
    </source>
</evidence>
<feature type="domain" description="Tyr recombinase" evidence="9">
    <location>
        <begin position="111"/>
        <end position="291"/>
    </location>
</feature>
<keyword evidence="5" id="KW-0229">DNA integration</keyword>
<accession>A0A644VM85</accession>
<comment type="caution">
    <text evidence="11">The sequence shown here is derived from an EMBL/GenBank/DDBJ whole genome shotgun (WGS) entry which is preliminary data.</text>
</comment>
<evidence type="ECO:0000256" key="2">
    <source>
        <dbReference type="ARBA" id="ARBA00022490"/>
    </source>
</evidence>
<keyword evidence="7" id="KW-0233">DNA recombination</keyword>
<dbReference type="Pfam" id="PF02899">
    <property type="entry name" value="Phage_int_SAM_1"/>
    <property type="match status" value="1"/>
</dbReference>
<dbReference type="GO" id="GO:0005737">
    <property type="term" value="C:cytoplasm"/>
    <property type="evidence" value="ECO:0007669"/>
    <property type="project" value="UniProtKB-SubCell"/>
</dbReference>
<sequence>MLYIRYVKLDEFINYLITEKHYSINTVTAYKTDLKQFEQYIKEVFDKTDAKDVNSDMIRDWIMQQSKDKICNRSINRKIASLRTYFRFLIKAQEVEKNPLLKIPPIKSSKRNPIFIMEDDMDKIIHNIEYEDSFYGKRDKLIISLLYATGIRKSELLSLEEKDFEFSKQELRVFGKRRKERVIPIGNKIISLLKEYLEQKKALDVDEKTLFVNDNYKVLSIAQLDKIVKKYLSVANVERKTPHILRHTFATHLINEGADIMNVKELLGHQSLEATQIYTHNTIERLKSVYKQTHPRSE</sequence>
<dbReference type="InterPro" id="IPR004107">
    <property type="entry name" value="Integrase_SAM-like_N"/>
</dbReference>
<dbReference type="GO" id="GO:0051301">
    <property type="term" value="P:cell division"/>
    <property type="evidence" value="ECO:0007669"/>
    <property type="project" value="UniProtKB-KW"/>
</dbReference>
<dbReference type="InterPro" id="IPR050090">
    <property type="entry name" value="Tyrosine_recombinase_XerCD"/>
</dbReference>
<evidence type="ECO:0000313" key="11">
    <source>
        <dbReference type="EMBL" id="MPL92280.1"/>
    </source>
</evidence>
<dbReference type="PROSITE" id="PS51900">
    <property type="entry name" value="CB"/>
    <property type="match status" value="1"/>
</dbReference>
<dbReference type="Gene3D" id="1.10.150.130">
    <property type="match status" value="1"/>
</dbReference>
<reference evidence="11" key="1">
    <citation type="submission" date="2019-08" db="EMBL/GenBank/DDBJ databases">
        <authorList>
            <person name="Kucharzyk K."/>
            <person name="Murdoch R.W."/>
            <person name="Higgins S."/>
            <person name="Loffler F."/>
        </authorList>
    </citation>
    <scope>NUCLEOTIDE SEQUENCE</scope>
</reference>
<keyword evidence="8" id="KW-0131">Cell cycle</keyword>
<dbReference type="PANTHER" id="PTHR30349">
    <property type="entry name" value="PHAGE INTEGRASE-RELATED"/>
    <property type="match status" value="1"/>
</dbReference>
<dbReference type="InterPro" id="IPR013762">
    <property type="entry name" value="Integrase-like_cat_sf"/>
</dbReference>
<dbReference type="GO" id="GO:0003677">
    <property type="term" value="F:DNA binding"/>
    <property type="evidence" value="ECO:0007669"/>
    <property type="project" value="UniProtKB-KW"/>
</dbReference>
<evidence type="ECO:0000259" key="9">
    <source>
        <dbReference type="PROSITE" id="PS51898"/>
    </source>
</evidence>
<dbReference type="InterPro" id="IPR044068">
    <property type="entry name" value="CB"/>
</dbReference>
<dbReference type="InterPro" id="IPR002104">
    <property type="entry name" value="Integrase_catalytic"/>
</dbReference>
<organism evidence="11">
    <name type="scientific">bioreactor metagenome</name>
    <dbReference type="NCBI Taxonomy" id="1076179"/>
    <lineage>
        <taxon>unclassified sequences</taxon>
        <taxon>metagenomes</taxon>
        <taxon>ecological metagenomes</taxon>
    </lineage>
</organism>
<keyword evidence="4" id="KW-0159">Chromosome partition</keyword>
<dbReference type="PANTHER" id="PTHR30349:SF77">
    <property type="entry name" value="TYROSINE RECOMBINASE XERC"/>
    <property type="match status" value="1"/>
</dbReference>
<evidence type="ECO:0000259" key="10">
    <source>
        <dbReference type="PROSITE" id="PS51900"/>
    </source>
</evidence>
<dbReference type="SUPFAM" id="SSF56349">
    <property type="entry name" value="DNA breaking-rejoining enzymes"/>
    <property type="match status" value="1"/>
</dbReference>
<keyword evidence="3" id="KW-0132">Cell division</keyword>
<feature type="domain" description="Core-binding (CB)" evidence="10">
    <location>
        <begin position="3"/>
        <end position="90"/>
    </location>
</feature>
<protein>
    <submittedName>
        <fullName evidence="11">Tyrosine recombinase XerC</fullName>
    </submittedName>
</protein>
<keyword evidence="2" id="KW-0963">Cytoplasm</keyword>
<proteinExistence type="predicted"/>
<evidence type="ECO:0000256" key="3">
    <source>
        <dbReference type="ARBA" id="ARBA00022618"/>
    </source>
</evidence>
<dbReference type="InterPro" id="IPR011010">
    <property type="entry name" value="DNA_brk_join_enz"/>
</dbReference>
<comment type="subcellular location">
    <subcellularLocation>
        <location evidence="1">Cytoplasm</location>
    </subcellularLocation>
</comment>
<keyword evidence="6" id="KW-0238">DNA-binding</keyword>
<dbReference type="GO" id="GO:0006310">
    <property type="term" value="P:DNA recombination"/>
    <property type="evidence" value="ECO:0007669"/>
    <property type="project" value="UniProtKB-KW"/>
</dbReference>
<evidence type="ECO:0000256" key="5">
    <source>
        <dbReference type="ARBA" id="ARBA00022908"/>
    </source>
</evidence>
<evidence type="ECO:0000256" key="6">
    <source>
        <dbReference type="ARBA" id="ARBA00023125"/>
    </source>
</evidence>
<dbReference type="Pfam" id="PF00589">
    <property type="entry name" value="Phage_integrase"/>
    <property type="match status" value="1"/>
</dbReference>